<keyword evidence="1" id="KW-0472">Membrane</keyword>
<accession>A0ABU7I152</accession>
<dbReference type="Proteomes" id="UP001335100">
    <property type="component" value="Unassembled WGS sequence"/>
</dbReference>
<dbReference type="InterPro" id="IPR007896">
    <property type="entry name" value="BTP_bacteria"/>
</dbReference>
<dbReference type="RefSeq" id="WP_330078106.1">
    <property type="nucleotide sequence ID" value="NZ_JAZDQJ010000062.1"/>
</dbReference>
<feature type="domain" description="Chlorhexidine efflux transporter" evidence="2">
    <location>
        <begin position="3"/>
        <end position="65"/>
    </location>
</feature>
<keyword evidence="4" id="KW-1185">Reference proteome</keyword>
<feature type="transmembrane region" description="Helical" evidence="1">
    <location>
        <begin position="35"/>
        <end position="57"/>
    </location>
</feature>
<evidence type="ECO:0000259" key="2">
    <source>
        <dbReference type="Pfam" id="PF05232"/>
    </source>
</evidence>
<dbReference type="NCBIfam" id="NF033664">
    <property type="entry name" value="PACE_transport"/>
    <property type="match status" value="1"/>
</dbReference>
<dbReference type="EMBL" id="JAZDQJ010000062">
    <property type="protein sequence ID" value="MEE1937454.1"/>
    <property type="molecule type" value="Genomic_DNA"/>
</dbReference>
<gene>
    <name evidence="3" type="ORF">V0R50_29870</name>
</gene>
<evidence type="ECO:0000313" key="4">
    <source>
        <dbReference type="Proteomes" id="UP001335100"/>
    </source>
</evidence>
<sequence>MQGPKRKIFQAVSYEFVAIFCITPAFTLFHDSGLAHSTALSVIISTIALSWNVLYNAAFESIEKRLKNRERTFGRRVIHSVGFEGGLTVILLPLISYWLDISLFQALLTNLALFVFFFFYAFAFQWAFDKLFDVPDSAKPQTLVDTN</sequence>
<feature type="transmembrane region" description="Helical" evidence="1">
    <location>
        <begin position="104"/>
        <end position="123"/>
    </location>
</feature>
<feature type="domain" description="Chlorhexidine efflux transporter" evidence="2">
    <location>
        <begin position="71"/>
        <end position="133"/>
    </location>
</feature>
<keyword evidence="1" id="KW-0812">Transmembrane</keyword>
<reference evidence="3 4" key="1">
    <citation type="submission" date="2024-01" db="EMBL/GenBank/DDBJ databases">
        <title>Unpublished Manusciprt.</title>
        <authorList>
            <person name="Duman M."/>
            <person name="Valdes E.G."/>
            <person name="Ajmi N."/>
            <person name="Altun S."/>
            <person name="Saticioglu I.B."/>
        </authorList>
    </citation>
    <scope>NUCLEOTIDE SEQUENCE [LARGE SCALE GENOMIC DNA]</scope>
    <source>
        <strain evidence="3 4">148P</strain>
    </source>
</reference>
<protein>
    <submittedName>
        <fullName evidence="3">PACE efflux transporter</fullName>
    </submittedName>
</protein>
<organism evidence="3 4">
    <name type="scientific">Pseudomonas ulcerans</name>
    <dbReference type="NCBI Taxonomy" id="3115852"/>
    <lineage>
        <taxon>Bacteria</taxon>
        <taxon>Pseudomonadati</taxon>
        <taxon>Pseudomonadota</taxon>
        <taxon>Gammaproteobacteria</taxon>
        <taxon>Pseudomonadales</taxon>
        <taxon>Pseudomonadaceae</taxon>
        <taxon>Pseudomonas</taxon>
    </lineage>
</organism>
<feature type="transmembrane region" description="Helical" evidence="1">
    <location>
        <begin position="77"/>
        <end position="98"/>
    </location>
</feature>
<proteinExistence type="predicted"/>
<dbReference type="InterPro" id="IPR058208">
    <property type="entry name" value="PACE"/>
</dbReference>
<feature type="transmembrane region" description="Helical" evidence="1">
    <location>
        <begin position="12"/>
        <end position="29"/>
    </location>
</feature>
<name>A0ABU7I152_9PSED</name>
<comment type="caution">
    <text evidence="3">The sequence shown here is derived from an EMBL/GenBank/DDBJ whole genome shotgun (WGS) entry which is preliminary data.</text>
</comment>
<evidence type="ECO:0000256" key="1">
    <source>
        <dbReference type="SAM" id="Phobius"/>
    </source>
</evidence>
<evidence type="ECO:0000313" key="3">
    <source>
        <dbReference type="EMBL" id="MEE1937454.1"/>
    </source>
</evidence>
<dbReference type="Pfam" id="PF05232">
    <property type="entry name" value="BTP"/>
    <property type="match status" value="2"/>
</dbReference>
<keyword evidence="1" id="KW-1133">Transmembrane helix</keyword>